<proteinExistence type="predicted"/>
<accession>A0ABD3NWE9</accession>
<reference evidence="1 2" key="1">
    <citation type="submission" date="2024-10" db="EMBL/GenBank/DDBJ databases">
        <title>Updated reference genomes for cyclostephanoid diatoms.</title>
        <authorList>
            <person name="Roberts W.R."/>
            <person name="Alverson A.J."/>
        </authorList>
    </citation>
    <scope>NUCLEOTIDE SEQUENCE [LARGE SCALE GENOMIC DNA]</scope>
    <source>
        <strain evidence="1 2">AJA010-31</strain>
    </source>
</reference>
<comment type="caution">
    <text evidence="1">The sequence shown here is derived from an EMBL/GenBank/DDBJ whole genome shotgun (WGS) entry which is preliminary data.</text>
</comment>
<dbReference type="EMBL" id="JALLPJ020000900">
    <property type="protein sequence ID" value="KAL3780235.1"/>
    <property type="molecule type" value="Genomic_DNA"/>
</dbReference>
<protein>
    <submittedName>
        <fullName evidence="1">Uncharacterized protein</fullName>
    </submittedName>
</protein>
<dbReference type="Proteomes" id="UP001530400">
    <property type="component" value="Unassembled WGS sequence"/>
</dbReference>
<dbReference type="AlphaFoldDB" id="A0ABD3NWE9"/>
<gene>
    <name evidence="1" type="ORF">ACHAWO_010529</name>
</gene>
<evidence type="ECO:0000313" key="1">
    <source>
        <dbReference type="EMBL" id="KAL3780235.1"/>
    </source>
</evidence>
<sequence>MSARDIAQEIVTLTKQPDRASPQVLVVYSRSTSSSSRGPRDFRNENDTMRITAPRVNGDTIFRISYPLTNYTTLSADGHLSMRRSQRTVMEYKLENVQGAAACVEGYMAYRDQRDVMLFVLNGNDLGPFPLGRWCLEEGRGGSSDSQKMSSRLNVIQQILMSLLVV</sequence>
<evidence type="ECO:0000313" key="2">
    <source>
        <dbReference type="Proteomes" id="UP001530400"/>
    </source>
</evidence>
<organism evidence="1 2">
    <name type="scientific">Cyclotella atomus</name>
    <dbReference type="NCBI Taxonomy" id="382360"/>
    <lineage>
        <taxon>Eukaryota</taxon>
        <taxon>Sar</taxon>
        <taxon>Stramenopiles</taxon>
        <taxon>Ochrophyta</taxon>
        <taxon>Bacillariophyta</taxon>
        <taxon>Coscinodiscophyceae</taxon>
        <taxon>Thalassiosirophycidae</taxon>
        <taxon>Stephanodiscales</taxon>
        <taxon>Stephanodiscaceae</taxon>
        <taxon>Cyclotella</taxon>
    </lineage>
</organism>
<keyword evidence="2" id="KW-1185">Reference proteome</keyword>
<name>A0ABD3NWE9_9STRA</name>